<sequence length="157" mass="17718">MKTDHELMELMEEQENKLVFDEFDSEMALKIGNALIAEAKSRNNKIAIDIFAFGRCLFHYSSNGNAPSNDLMIERKKKIAVHSGHSSLWAYYFLADIGMTMDEKWSLSPYEYVSVGGAFPIRLKNCDGAIGTITVSGFAHTMDHGIIIDVLERDFKM</sequence>
<dbReference type="InterPro" id="IPR005624">
    <property type="entry name" value="PduO/GlcC-like"/>
</dbReference>
<dbReference type="PIRSF" id="PIRSF008757">
    <property type="entry name" value="UCP008757"/>
    <property type="match status" value="1"/>
</dbReference>
<dbReference type="InterPro" id="IPR010371">
    <property type="entry name" value="YBR137W-like"/>
</dbReference>
<dbReference type="AlphaFoldDB" id="A0A1I0RBN5"/>
<dbReference type="STRING" id="99656.SAMN05421659_113102"/>
<protein>
    <submittedName>
        <fullName evidence="1">Uncharacterized protein, UPF0303 family</fullName>
    </submittedName>
</protein>
<dbReference type="Gene3D" id="3.30.450.150">
    <property type="entry name" value="Haem-degrading domain"/>
    <property type="match status" value="1"/>
</dbReference>
<reference evidence="1 2" key="1">
    <citation type="submission" date="2016-10" db="EMBL/GenBank/DDBJ databases">
        <authorList>
            <person name="de Groot N.N."/>
        </authorList>
    </citation>
    <scope>NUCLEOTIDE SEQUENCE [LARGE SCALE GENOMIC DNA]</scope>
    <source>
        <strain evidence="1 2">DSM 9179</strain>
    </source>
</reference>
<dbReference type="RefSeq" id="WP_170841438.1">
    <property type="nucleotide sequence ID" value="NZ_FOJI01000013.1"/>
</dbReference>
<proteinExistence type="predicted"/>
<evidence type="ECO:0000313" key="2">
    <source>
        <dbReference type="Proteomes" id="UP000199701"/>
    </source>
</evidence>
<dbReference type="PANTHER" id="PTHR28255">
    <property type="match status" value="1"/>
</dbReference>
<dbReference type="EMBL" id="FOJI01000013">
    <property type="protein sequence ID" value="SEW37995.1"/>
    <property type="molecule type" value="Genomic_DNA"/>
</dbReference>
<organism evidence="1 2">
    <name type="scientific">[Clostridium] fimetarium</name>
    <dbReference type="NCBI Taxonomy" id="99656"/>
    <lineage>
        <taxon>Bacteria</taxon>
        <taxon>Bacillati</taxon>
        <taxon>Bacillota</taxon>
        <taxon>Clostridia</taxon>
        <taxon>Lachnospirales</taxon>
        <taxon>Lachnospiraceae</taxon>
    </lineage>
</organism>
<dbReference type="Proteomes" id="UP000199701">
    <property type="component" value="Unassembled WGS sequence"/>
</dbReference>
<gene>
    <name evidence="1" type="ORF">SAMN05421659_113102</name>
</gene>
<name>A0A1I0RBN5_9FIRM</name>
<dbReference type="PANTHER" id="PTHR28255:SF1">
    <property type="entry name" value="UPF0303 PROTEIN YBR137W"/>
    <property type="match status" value="1"/>
</dbReference>
<evidence type="ECO:0000313" key="1">
    <source>
        <dbReference type="EMBL" id="SEW37995.1"/>
    </source>
</evidence>
<dbReference type="SUPFAM" id="SSF143744">
    <property type="entry name" value="GlcG-like"/>
    <property type="match status" value="1"/>
</dbReference>
<dbReference type="Pfam" id="PF03928">
    <property type="entry name" value="HbpS-like"/>
    <property type="match status" value="1"/>
</dbReference>
<dbReference type="InterPro" id="IPR038084">
    <property type="entry name" value="PduO/GlcC-like_sf"/>
</dbReference>
<accession>A0A1I0RBN5</accession>
<keyword evidence="2" id="KW-1185">Reference proteome</keyword>